<dbReference type="Proteomes" id="UP001465755">
    <property type="component" value="Unassembled WGS sequence"/>
</dbReference>
<sequence length="1066" mass="116478">MSKSGAPEPARKAREALQKVEAAIADRLSNGDRGSNGDKRWLNKAKSNQEEYNHRLDQKASAIASQRTAPDLGLPPEPWQEAQEPEQRQQEATARKRKQGSNHYTRRLGTSQAAWTSGKPTPQYQKGTLSESILKSSSTSGASAGAQCAGCHKTFAAGHYQVVDGLSVCQGCLEEQKTAIGNGNSREGGRQGGQGGIQFYGRIPRLAAERQNGAATAPQGRASEGPYQTRQKGPAKQTVLSDSGGAVRQSQRPGSAKRQKTTPVKAEPQTIELFSDEDEPPSGGNQQAGANAEPRRTSQRVTRSATLGPRDTASRFEGLRAVYPLTGGKGSVEVLPNDLQRLDDAEFLNDTIIDFYLKHIYERLPPDMQAKVHIFNSFFYTKIAAKSPRGGANGGSGSSEGSAGKAQRNFESVRKWTQTVDIFSKEYVVVPIHDHLHWSLLIVCHPGAMNDDSDRVPCMLHLDSLSGCHTMGQITRAARDYLQQEWDRKLGESTDSVAKQWQAANPGASFKFSDKTVQAHKVMPLPQQDNYCDCGLFLLTYAEFFLSHAPPTISIKSLSALRDRPDSPLFLSRDWFPPSNASALRGHLRYIILGMFREQAPSQTGPVDHALAQATADISQYQHDQGSTVSYQDPVDYQPTARKRHAQLLEAERKKGVEKEEKKQREADARREREAKVSSQGGSKDSPEQMRKKIAQAAENRRSKEELRLEQMSNAAAAREARGSGDTEAQGDDEDIEITLDHDSADASPEPEAVEKSVPGLRERRRKSNHIIFSDDDDEAHTEPPAQEPQERSPVKPRRSRRQSTGNSAGGQSPVHDLTSSASPHKQQTSSPLQLPAALPTSQNIPARQRPPSTPLRSVLSRLSGFGQVSYGQGCALLGMSDSQQQQDRIHPAQQRKTVKLVEHSLSKGKAEQPSHISQAGHQSPPAAAAQPTQEWAPHHAEQQAEGQGHLQGQEPLVASPQNPPHQGLSPQGPHAYHREPDESVSVPGSARAAAPHPAFEQEIAQALETQATLNSSGKLPKLKTYANTLNWMATDVLQCREETAAMDRHSLNPVPRLPLDLTLSE</sequence>
<evidence type="ECO:0000313" key="6">
    <source>
        <dbReference type="EMBL" id="KAK9814889.1"/>
    </source>
</evidence>
<proteinExistence type="inferred from homology"/>
<accession>A0AAW1Q3W2</accession>
<dbReference type="GO" id="GO:0006508">
    <property type="term" value="P:proteolysis"/>
    <property type="evidence" value="ECO:0007669"/>
    <property type="project" value="UniProtKB-KW"/>
</dbReference>
<protein>
    <recommendedName>
        <fullName evidence="5">Ubiquitin-like protease family profile domain-containing protein</fullName>
    </recommendedName>
</protein>
<feature type="compositionally biased region" description="Low complexity" evidence="4">
    <location>
        <begin position="919"/>
        <end position="936"/>
    </location>
</feature>
<reference evidence="6 7" key="1">
    <citation type="journal article" date="2024" name="Nat. Commun.">
        <title>Phylogenomics reveals the evolutionary origins of lichenization in chlorophyte algae.</title>
        <authorList>
            <person name="Puginier C."/>
            <person name="Libourel C."/>
            <person name="Otte J."/>
            <person name="Skaloud P."/>
            <person name="Haon M."/>
            <person name="Grisel S."/>
            <person name="Petersen M."/>
            <person name="Berrin J.G."/>
            <person name="Delaux P.M."/>
            <person name="Dal Grande F."/>
            <person name="Keller J."/>
        </authorList>
    </citation>
    <scope>NUCLEOTIDE SEQUENCE [LARGE SCALE GENOMIC DNA]</scope>
    <source>
        <strain evidence="6 7">SAG 2036</strain>
    </source>
</reference>
<feature type="compositionally biased region" description="Basic and acidic residues" evidence="4">
    <location>
        <begin position="650"/>
        <end position="676"/>
    </location>
</feature>
<dbReference type="SUPFAM" id="SSF54001">
    <property type="entry name" value="Cysteine proteinases"/>
    <property type="match status" value="1"/>
</dbReference>
<comment type="caution">
    <text evidence="6">The sequence shown here is derived from an EMBL/GenBank/DDBJ whole genome shotgun (WGS) entry which is preliminary data.</text>
</comment>
<dbReference type="Gene3D" id="3.30.310.130">
    <property type="entry name" value="Ubiquitin-related"/>
    <property type="match status" value="1"/>
</dbReference>
<dbReference type="Pfam" id="PF02902">
    <property type="entry name" value="Peptidase_C48"/>
    <property type="match status" value="1"/>
</dbReference>
<feature type="compositionally biased region" description="Acidic residues" evidence="4">
    <location>
        <begin position="729"/>
        <end position="738"/>
    </location>
</feature>
<dbReference type="Gene3D" id="1.10.418.20">
    <property type="match status" value="1"/>
</dbReference>
<evidence type="ECO:0000256" key="3">
    <source>
        <dbReference type="ARBA" id="ARBA00022801"/>
    </source>
</evidence>
<feature type="compositionally biased region" description="Basic and acidic residues" evidence="4">
    <location>
        <begin position="699"/>
        <end position="709"/>
    </location>
</feature>
<feature type="domain" description="Ubiquitin-like protease family profile" evidence="5">
    <location>
        <begin position="332"/>
        <end position="545"/>
    </location>
</feature>
<dbReference type="GO" id="GO:0008234">
    <property type="term" value="F:cysteine-type peptidase activity"/>
    <property type="evidence" value="ECO:0007669"/>
    <property type="project" value="InterPro"/>
</dbReference>
<evidence type="ECO:0000313" key="7">
    <source>
        <dbReference type="Proteomes" id="UP001465755"/>
    </source>
</evidence>
<feature type="compositionally biased region" description="Polar residues" evidence="4">
    <location>
        <begin position="108"/>
        <end position="127"/>
    </location>
</feature>
<organism evidence="6 7">
    <name type="scientific">Symbiochloris irregularis</name>
    <dbReference type="NCBI Taxonomy" id="706552"/>
    <lineage>
        <taxon>Eukaryota</taxon>
        <taxon>Viridiplantae</taxon>
        <taxon>Chlorophyta</taxon>
        <taxon>core chlorophytes</taxon>
        <taxon>Trebouxiophyceae</taxon>
        <taxon>Trebouxiales</taxon>
        <taxon>Trebouxiaceae</taxon>
        <taxon>Symbiochloris</taxon>
    </lineage>
</organism>
<evidence type="ECO:0000256" key="1">
    <source>
        <dbReference type="ARBA" id="ARBA00005234"/>
    </source>
</evidence>
<keyword evidence="2" id="KW-0645">Protease</keyword>
<dbReference type="InterPro" id="IPR003653">
    <property type="entry name" value="Peptidase_C48_C"/>
</dbReference>
<dbReference type="PANTHER" id="PTHR47764:SF2">
    <property type="entry name" value="UBIQUITIN-LIKE PROTEASE FAMILY PROFILE DOMAIN-CONTAINING PROTEIN"/>
    <property type="match status" value="1"/>
</dbReference>
<feature type="compositionally biased region" description="Basic and acidic residues" evidence="4">
    <location>
        <begin position="35"/>
        <end position="58"/>
    </location>
</feature>
<evidence type="ECO:0000259" key="5">
    <source>
        <dbReference type="PROSITE" id="PS50600"/>
    </source>
</evidence>
<feature type="region of interest" description="Disordered" evidence="4">
    <location>
        <begin position="24"/>
        <end position="141"/>
    </location>
</feature>
<dbReference type="PROSITE" id="PS50600">
    <property type="entry name" value="ULP_PROTEASE"/>
    <property type="match status" value="1"/>
</dbReference>
<feature type="compositionally biased region" description="Polar residues" evidence="4">
    <location>
        <begin position="818"/>
        <end position="833"/>
    </location>
</feature>
<feature type="region of interest" description="Disordered" evidence="4">
    <location>
        <begin position="882"/>
        <end position="997"/>
    </location>
</feature>
<evidence type="ECO:0000256" key="2">
    <source>
        <dbReference type="ARBA" id="ARBA00022670"/>
    </source>
</evidence>
<feature type="compositionally biased region" description="Basic residues" evidence="4">
    <location>
        <begin position="95"/>
        <end position="106"/>
    </location>
</feature>
<feature type="compositionally biased region" description="Basic and acidic residues" evidence="4">
    <location>
        <begin position="900"/>
        <end position="913"/>
    </location>
</feature>
<feature type="region of interest" description="Disordered" evidence="4">
    <location>
        <begin position="210"/>
        <end position="309"/>
    </location>
</feature>
<name>A0AAW1Q3W2_9CHLO</name>
<gene>
    <name evidence="6" type="ORF">WJX73_001421</name>
</gene>
<feature type="compositionally biased region" description="Low complexity" evidence="4">
    <location>
        <begin position="128"/>
        <end position="141"/>
    </location>
</feature>
<dbReference type="EMBL" id="JALJOQ010000001">
    <property type="protein sequence ID" value="KAK9814889.1"/>
    <property type="molecule type" value="Genomic_DNA"/>
</dbReference>
<keyword evidence="3" id="KW-0378">Hydrolase</keyword>
<dbReference type="InterPro" id="IPR038765">
    <property type="entry name" value="Papain-like_cys_pep_sf"/>
</dbReference>
<comment type="similarity">
    <text evidence="1">Belongs to the peptidase C48 family.</text>
</comment>
<evidence type="ECO:0000256" key="4">
    <source>
        <dbReference type="SAM" id="MobiDB-lite"/>
    </source>
</evidence>
<dbReference type="PANTHER" id="PTHR47764">
    <property type="entry name" value="UBIQUITIN-LIKE-SPECIFIC PROTEASE 2B-RELATED"/>
    <property type="match status" value="1"/>
</dbReference>
<feature type="region of interest" description="Disordered" evidence="4">
    <location>
        <begin position="650"/>
        <end position="857"/>
    </location>
</feature>
<keyword evidence="7" id="KW-1185">Reference proteome</keyword>
<dbReference type="AlphaFoldDB" id="A0AAW1Q3W2"/>